<feature type="non-terminal residue" evidence="2">
    <location>
        <position position="75"/>
    </location>
</feature>
<evidence type="ECO:0000313" key="3">
    <source>
        <dbReference type="Proteomes" id="UP000789396"/>
    </source>
</evidence>
<proteinExistence type="predicted"/>
<dbReference type="EMBL" id="CAJVPZ010025718">
    <property type="protein sequence ID" value="CAG8723370.1"/>
    <property type="molecule type" value="Genomic_DNA"/>
</dbReference>
<dbReference type="Proteomes" id="UP000789396">
    <property type="component" value="Unassembled WGS sequence"/>
</dbReference>
<dbReference type="AlphaFoldDB" id="A0A9N9I667"/>
<sequence length="75" mass="8557">EEQSFEIVENEEEEVEASDPEEESGSEYEEEELDDQLFGYSELEENDDEVTPVEFASADHTPHPSDFPENISSTL</sequence>
<accession>A0A9N9I667</accession>
<reference evidence="2" key="1">
    <citation type="submission" date="2021-06" db="EMBL/GenBank/DDBJ databases">
        <authorList>
            <person name="Kallberg Y."/>
            <person name="Tangrot J."/>
            <person name="Rosling A."/>
        </authorList>
    </citation>
    <scope>NUCLEOTIDE SEQUENCE</scope>
    <source>
        <strain evidence="2">IN212</strain>
    </source>
</reference>
<keyword evidence="3" id="KW-1185">Reference proteome</keyword>
<feature type="non-terminal residue" evidence="2">
    <location>
        <position position="1"/>
    </location>
</feature>
<feature type="compositionally biased region" description="Acidic residues" evidence="1">
    <location>
        <begin position="42"/>
        <end position="51"/>
    </location>
</feature>
<evidence type="ECO:0000256" key="1">
    <source>
        <dbReference type="SAM" id="MobiDB-lite"/>
    </source>
</evidence>
<evidence type="ECO:0000313" key="2">
    <source>
        <dbReference type="EMBL" id="CAG8723370.1"/>
    </source>
</evidence>
<gene>
    <name evidence="2" type="ORF">RFULGI_LOCUS11614</name>
</gene>
<organism evidence="2 3">
    <name type="scientific">Racocetra fulgida</name>
    <dbReference type="NCBI Taxonomy" id="60492"/>
    <lineage>
        <taxon>Eukaryota</taxon>
        <taxon>Fungi</taxon>
        <taxon>Fungi incertae sedis</taxon>
        <taxon>Mucoromycota</taxon>
        <taxon>Glomeromycotina</taxon>
        <taxon>Glomeromycetes</taxon>
        <taxon>Diversisporales</taxon>
        <taxon>Gigasporaceae</taxon>
        <taxon>Racocetra</taxon>
    </lineage>
</organism>
<comment type="caution">
    <text evidence="2">The sequence shown here is derived from an EMBL/GenBank/DDBJ whole genome shotgun (WGS) entry which is preliminary data.</text>
</comment>
<feature type="region of interest" description="Disordered" evidence="1">
    <location>
        <begin position="1"/>
        <end position="75"/>
    </location>
</feature>
<protein>
    <submittedName>
        <fullName evidence="2">18331_t:CDS:1</fullName>
    </submittedName>
</protein>
<name>A0A9N9I667_9GLOM</name>
<feature type="compositionally biased region" description="Acidic residues" evidence="1">
    <location>
        <begin position="1"/>
        <end position="35"/>
    </location>
</feature>